<accession>A0A179BZA1</accession>
<name>A0A179BZA1_RHILE</name>
<protein>
    <submittedName>
        <fullName evidence="1">Uncharacterized protein</fullName>
    </submittedName>
</protein>
<proteinExistence type="predicted"/>
<sequence>MGAGHDRAEFAQKQHLGDLSRLIGLLPEPDALGVAAAENLGHNLPQVSCGEDFTLLQKRRDLTASIHKCFSARFDIRTWRGGDDLGMRDDIHRRMLQE</sequence>
<reference evidence="1" key="1">
    <citation type="submission" date="2016-04" db="EMBL/GenBank/DDBJ databases">
        <title>Fast-growing isolate from the root nodules of Vavilovia formosa.</title>
        <authorList>
            <person name="Kimeklis A."/>
            <person name="Safronova V."/>
            <person name="Belimov A."/>
            <person name="Andronov E."/>
        </authorList>
    </citation>
    <scope>NUCLEOTIDE SEQUENCE [LARGE SCALE GENOMIC DNA]</scope>
    <source>
        <strain evidence="1">Vaf-46</strain>
    </source>
</reference>
<organism evidence="1">
    <name type="scientific">Rhizobium leguminosarum</name>
    <dbReference type="NCBI Taxonomy" id="384"/>
    <lineage>
        <taxon>Bacteria</taxon>
        <taxon>Pseudomonadati</taxon>
        <taxon>Pseudomonadota</taxon>
        <taxon>Alphaproteobacteria</taxon>
        <taxon>Hyphomicrobiales</taxon>
        <taxon>Rhizobiaceae</taxon>
        <taxon>Rhizobium/Agrobacterium group</taxon>
        <taxon>Rhizobium</taxon>
    </lineage>
</organism>
<dbReference type="EMBL" id="LWBS01000019">
    <property type="protein sequence ID" value="OAP97047.1"/>
    <property type="molecule type" value="Genomic_DNA"/>
</dbReference>
<comment type="caution">
    <text evidence="1">The sequence shown here is derived from an EMBL/GenBank/DDBJ whole genome shotgun (WGS) entry which is preliminary data.</text>
</comment>
<dbReference type="AlphaFoldDB" id="A0A179BZA1"/>
<gene>
    <name evidence="1" type="ORF">A4U53_37275</name>
</gene>
<evidence type="ECO:0000313" key="1">
    <source>
        <dbReference type="EMBL" id="OAP97047.1"/>
    </source>
</evidence>